<evidence type="ECO:0000256" key="2">
    <source>
        <dbReference type="SAM" id="SignalP"/>
    </source>
</evidence>
<evidence type="ECO:0000313" key="4">
    <source>
        <dbReference type="Proteomes" id="UP000282060"/>
    </source>
</evidence>
<feature type="chain" id="PRO_5019571782" evidence="2">
    <location>
        <begin position="25"/>
        <end position="377"/>
    </location>
</feature>
<dbReference type="SUPFAM" id="SSF53850">
    <property type="entry name" value="Periplasmic binding protein-like II"/>
    <property type="match status" value="1"/>
</dbReference>
<dbReference type="Proteomes" id="UP000282060">
    <property type="component" value="Unassembled WGS sequence"/>
</dbReference>
<dbReference type="EMBL" id="RXNV01000002">
    <property type="protein sequence ID" value="RTR33486.1"/>
    <property type="molecule type" value="Genomic_DNA"/>
</dbReference>
<dbReference type="PANTHER" id="PTHR30006">
    <property type="entry name" value="THIAMINE-BINDING PERIPLASMIC PROTEIN-RELATED"/>
    <property type="match status" value="1"/>
</dbReference>
<evidence type="ECO:0000313" key="3">
    <source>
        <dbReference type="EMBL" id="RTR33486.1"/>
    </source>
</evidence>
<reference evidence="3 4" key="1">
    <citation type="submission" date="2018-12" db="EMBL/GenBank/DDBJ databases">
        <authorList>
            <person name="Yu L."/>
        </authorList>
    </citation>
    <scope>NUCLEOTIDE SEQUENCE [LARGE SCALE GENOMIC DNA]</scope>
    <source>
        <strain evidence="3 4">HAW-EB5</strain>
    </source>
</reference>
<protein>
    <submittedName>
        <fullName evidence="3">Extracellular solute-binding protein</fullName>
    </submittedName>
</protein>
<name>A0A431WD76_9GAMM</name>
<keyword evidence="4" id="KW-1185">Reference proteome</keyword>
<keyword evidence="1 2" id="KW-0732">Signal</keyword>
<dbReference type="Gene3D" id="3.40.190.10">
    <property type="entry name" value="Periplasmic binding protein-like II"/>
    <property type="match status" value="2"/>
</dbReference>
<proteinExistence type="predicted"/>
<dbReference type="Pfam" id="PF13343">
    <property type="entry name" value="SBP_bac_6"/>
    <property type="match status" value="1"/>
</dbReference>
<accession>A0A431WD76</accession>
<organism evidence="3 4">
    <name type="scientific">Shewanella atlantica</name>
    <dbReference type="NCBI Taxonomy" id="271099"/>
    <lineage>
        <taxon>Bacteria</taxon>
        <taxon>Pseudomonadati</taxon>
        <taxon>Pseudomonadota</taxon>
        <taxon>Gammaproteobacteria</taxon>
        <taxon>Alteromonadales</taxon>
        <taxon>Shewanellaceae</taxon>
        <taxon>Shewanella</taxon>
    </lineage>
</organism>
<feature type="signal peptide" evidence="2">
    <location>
        <begin position="1"/>
        <end position="24"/>
    </location>
</feature>
<sequence length="377" mass="42956">MRLKFSAQWSILVVALLFSISCFATNQIQAVEVKQALRVLAWEGYVTAEDIREVNYILAEQGYNYEVELVVPFAQSAEQMFDLIRAKQCDITFLTLYFIKMQNEQTSKLLQAINPKSPRLSNYADLYNKLTRVDMGMNADGEPLYIPWGGGIYGFYINTDKVKQSDIPTSVADLWLDEWNNRFSLNIGQEWYNLGLALMSMGHSPFYLYESLKSQDRNTVIKMSAPDGTLQYKIDKLYQAARSFWLNSSGFNDELLIVSSWGPEVHSQNVKGDHWQLIDFKEGHMAWFDSINFVKGVEGKKLEAAEIFANYFIGKKVQSRLSSELSMVPASMKVAANPMLGDVGNIVKKIWVVPPFDNSSYQIMEKMTDRAKVSKGH</sequence>
<dbReference type="PANTHER" id="PTHR30006:SF2">
    <property type="entry name" value="ABC TRANSPORTER SUBSTRATE-BINDING PROTEIN"/>
    <property type="match status" value="1"/>
</dbReference>
<dbReference type="AlphaFoldDB" id="A0A431WD76"/>
<dbReference type="PROSITE" id="PS51257">
    <property type="entry name" value="PROKAR_LIPOPROTEIN"/>
    <property type="match status" value="1"/>
</dbReference>
<gene>
    <name evidence="3" type="ORF">EKG39_07080</name>
</gene>
<comment type="caution">
    <text evidence="3">The sequence shown here is derived from an EMBL/GenBank/DDBJ whole genome shotgun (WGS) entry which is preliminary data.</text>
</comment>
<evidence type="ECO:0000256" key="1">
    <source>
        <dbReference type="ARBA" id="ARBA00022729"/>
    </source>
</evidence>
<dbReference type="OrthoDB" id="9769319at2"/>